<protein>
    <submittedName>
        <fullName evidence="8">Coproporphyrinogen-III oxidase, aerobic</fullName>
    </submittedName>
</protein>
<comment type="caution">
    <text evidence="8">The sequence shown here is derived from an EMBL/GenBank/DDBJ whole genome shotgun (WGS) entry which is preliminary data.</text>
</comment>
<evidence type="ECO:0000256" key="6">
    <source>
        <dbReference type="ARBA" id="ARBA00029467"/>
    </source>
</evidence>
<evidence type="ECO:0000313" key="8">
    <source>
        <dbReference type="EMBL" id="RWR72229.1"/>
    </source>
</evidence>
<dbReference type="GO" id="GO:0012505">
    <property type="term" value="C:endomembrane system"/>
    <property type="evidence" value="ECO:0007669"/>
    <property type="project" value="UniProtKB-SubCell"/>
</dbReference>
<reference evidence="8 9" key="1">
    <citation type="journal article" date="2019" name="Nat. Plants">
        <title>Stout camphor tree genome fills gaps in understanding of flowering plant genome evolution.</title>
        <authorList>
            <person name="Chaw S.M."/>
            <person name="Liu Y.C."/>
            <person name="Wu Y.W."/>
            <person name="Wang H.Y."/>
            <person name="Lin C.I."/>
            <person name="Wu C.S."/>
            <person name="Ke H.M."/>
            <person name="Chang L.Y."/>
            <person name="Hsu C.Y."/>
            <person name="Yang H.T."/>
            <person name="Sudianto E."/>
            <person name="Hsu M.H."/>
            <person name="Wu K.P."/>
            <person name="Wang L.N."/>
            <person name="Leebens-Mack J.H."/>
            <person name="Tsai I.J."/>
        </authorList>
    </citation>
    <scope>NUCLEOTIDE SEQUENCE [LARGE SCALE GENOMIC DNA]</scope>
    <source>
        <strain evidence="9">cv. Chaw 1501</strain>
        <tissue evidence="8">Young leaves</tissue>
    </source>
</reference>
<feature type="transmembrane region" description="Helical" evidence="7">
    <location>
        <begin position="90"/>
        <end position="113"/>
    </location>
</feature>
<dbReference type="Pfam" id="PF06749">
    <property type="entry name" value="DUF1218"/>
    <property type="match status" value="1"/>
</dbReference>
<proteinExistence type="inferred from homology"/>
<accession>A0A3S4N3A3</accession>
<keyword evidence="5 7" id="KW-0472">Membrane</keyword>
<dbReference type="AlphaFoldDB" id="A0A3S4N3A3"/>
<dbReference type="InterPro" id="IPR009606">
    <property type="entry name" value="DEAL/Modifying_wall_lignin1/2"/>
</dbReference>
<dbReference type="OrthoDB" id="2015495at2759"/>
<dbReference type="InterPro" id="IPR052222">
    <property type="entry name" value="DESIGUAL"/>
</dbReference>
<comment type="subcellular location">
    <subcellularLocation>
        <location evidence="1">Endomembrane system</location>
        <topology evidence="1">Multi-pass membrane protein</topology>
    </subcellularLocation>
</comment>
<evidence type="ECO:0000313" key="9">
    <source>
        <dbReference type="Proteomes" id="UP000283530"/>
    </source>
</evidence>
<keyword evidence="3" id="KW-0732">Signal</keyword>
<evidence type="ECO:0000256" key="1">
    <source>
        <dbReference type="ARBA" id="ARBA00004127"/>
    </source>
</evidence>
<dbReference type="Proteomes" id="UP000283530">
    <property type="component" value="Unassembled WGS sequence"/>
</dbReference>
<evidence type="ECO:0000256" key="5">
    <source>
        <dbReference type="ARBA" id="ARBA00023136"/>
    </source>
</evidence>
<evidence type="ECO:0000256" key="7">
    <source>
        <dbReference type="SAM" id="Phobius"/>
    </source>
</evidence>
<organism evidence="8 9">
    <name type="scientific">Cinnamomum micranthum f. kanehirae</name>
    <dbReference type="NCBI Taxonomy" id="337451"/>
    <lineage>
        <taxon>Eukaryota</taxon>
        <taxon>Viridiplantae</taxon>
        <taxon>Streptophyta</taxon>
        <taxon>Embryophyta</taxon>
        <taxon>Tracheophyta</taxon>
        <taxon>Spermatophyta</taxon>
        <taxon>Magnoliopsida</taxon>
        <taxon>Magnoliidae</taxon>
        <taxon>Laurales</taxon>
        <taxon>Lauraceae</taxon>
        <taxon>Cinnamomum</taxon>
    </lineage>
</organism>
<evidence type="ECO:0000256" key="3">
    <source>
        <dbReference type="ARBA" id="ARBA00022729"/>
    </source>
</evidence>
<keyword evidence="9" id="KW-1185">Reference proteome</keyword>
<keyword evidence="2 7" id="KW-0812">Transmembrane</keyword>
<dbReference type="EMBL" id="QPKB01000001">
    <property type="protein sequence ID" value="RWR72229.1"/>
    <property type="molecule type" value="Genomic_DNA"/>
</dbReference>
<feature type="transmembrane region" description="Helical" evidence="7">
    <location>
        <begin position="54"/>
        <end position="78"/>
    </location>
</feature>
<comment type="similarity">
    <text evidence="6">Belongs to the DESIGUAL family.</text>
</comment>
<dbReference type="PANTHER" id="PTHR31769">
    <property type="entry name" value="OS07G0462200 PROTEIN-RELATED"/>
    <property type="match status" value="1"/>
</dbReference>
<sequence>MAISILVVAIVSFLHIFAFVFAIGAEMRRSTGKVVPDEYDDRTYCVYDTDASTVYGLSAFALVLLSQAVVTGVARCLCCGRGLTPGASRTCAVFFFVLSWLSFVVAEACLLAGSAKNAYHTKYRGYFGKNDLSCAALRKGVFAAAAAMVLLSLVWSLLFYWCHSKANTSGWQKHENEGLNMNPYPHTAEDMGKL</sequence>
<gene>
    <name evidence="8" type="ORF">CKAN_00044100</name>
</gene>
<feature type="transmembrane region" description="Helical" evidence="7">
    <location>
        <begin position="141"/>
        <end position="162"/>
    </location>
</feature>
<evidence type="ECO:0000256" key="4">
    <source>
        <dbReference type="ARBA" id="ARBA00022989"/>
    </source>
</evidence>
<name>A0A3S4N3A3_9MAGN</name>
<keyword evidence="4 7" id="KW-1133">Transmembrane helix</keyword>
<evidence type="ECO:0000256" key="2">
    <source>
        <dbReference type="ARBA" id="ARBA00022692"/>
    </source>
</evidence>